<dbReference type="GO" id="GO:0005886">
    <property type="term" value="C:plasma membrane"/>
    <property type="evidence" value="ECO:0007669"/>
    <property type="project" value="TreeGrafter"/>
</dbReference>
<evidence type="ECO:0000256" key="3">
    <source>
        <dbReference type="ARBA" id="ARBA00023170"/>
    </source>
</evidence>
<evidence type="ECO:0000256" key="2">
    <source>
        <dbReference type="ARBA" id="ARBA00023040"/>
    </source>
</evidence>
<feature type="transmembrane region" description="Helical" evidence="6">
    <location>
        <begin position="99"/>
        <end position="121"/>
    </location>
</feature>
<dbReference type="Proteomes" id="UP000646548">
    <property type="component" value="Unassembled WGS sequence"/>
</dbReference>
<dbReference type="GO" id="GO:0007200">
    <property type="term" value="P:phospholipase C-activating G protein-coupled receptor signaling pathway"/>
    <property type="evidence" value="ECO:0007669"/>
    <property type="project" value="TreeGrafter"/>
</dbReference>
<accession>A0A834BJC8</accession>
<feature type="transmembrane region" description="Helical" evidence="6">
    <location>
        <begin position="263"/>
        <end position="282"/>
    </location>
</feature>
<feature type="transmembrane region" description="Helical" evidence="6">
    <location>
        <begin position="161"/>
        <end position="183"/>
    </location>
</feature>
<organism evidence="7 8">
    <name type="scientific">Oryzias melastigma</name>
    <name type="common">Marine medaka</name>
    <dbReference type="NCBI Taxonomy" id="30732"/>
    <lineage>
        <taxon>Eukaryota</taxon>
        <taxon>Metazoa</taxon>
        <taxon>Chordata</taxon>
        <taxon>Craniata</taxon>
        <taxon>Vertebrata</taxon>
        <taxon>Euteleostomi</taxon>
        <taxon>Actinopterygii</taxon>
        <taxon>Neopterygii</taxon>
        <taxon>Teleostei</taxon>
        <taxon>Neoteleostei</taxon>
        <taxon>Acanthomorphata</taxon>
        <taxon>Ovalentaria</taxon>
        <taxon>Atherinomorphae</taxon>
        <taxon>Beloniformes</taxon>
        <taxon>Adrianichthyidae</taxon>
        <taxon>Oryziinae</taxon>
        <taxon>Oryzias</taxon>
    </lineage>
</organism>
<feature type="transmembrane region" description="Helical" evidence="6">
    <location>
        <begin position="491"/>
        <end position="511"/>
    </location>
</feature>
<feature type="transmembrane region" description="Helical" evidence="6">
    <location>
        <begin position="37"/>
        <end position="62"/>
    </location>
</feature>
<dbReference type="PANTHER" id="PTHR24232">
    <property type="entry name" value="G-PROTEIN COUPLED RECEPTOR"/>
    <property type="match status" value="1"/>
</dbReference>
<reference evidence="7" key="1">
    <citation type="journal article" name="BMC Genomics">
        <title>Long-read sequencing and de novo genome assembly of marine medaka (Oryzias melastigma).</title>
        <authorList>
            <person name="Liang P."/>
            <person name="Saqib H.S.A."/>
            <person name="Ni X."/>
            <person name="Shen Y."/>
        </authorList>
    </citation>
    <scope>NUCLEOTIDE SEQUENCE</scope>
    <source>
        <strain evidence="7">Bigg-433</strain>
    </source>
</reference>
<dbReference type="Gene3D" id="1.20.1070.10">
    <property type="entry name" value="Rhodopsin 7-helix transmembrane proteins"/>
    <property type="match status" value="2"/>
</dbReference>
<feature type="transmembrane region" description="Helical" evidence="6">
    <location>
        <begin position="189"/>
        <end position="210"/>
    </location>
</feature>
<keyword evidence="6" id="KW-0812">Transmembrane</keyword>
<keyword evidence="3" id="KW-0675">Receptor</keyword>
<keyword evidence="6" id="KW-0472">Membrane</keyword>
<dbReference type="AlphaFoldDB" id="A0A834BJC8"/>
<keyword evidence="6" id="KW-1133">Transmembrane helix</keyword>
<comment type="caution">
    <text evidence="7">The sequence shown here is derived from an EMBL/GenBank/DDBJ whole genome shotgun (WGS) entry which is preliminary data.</text>
</comment>
<name>A0A834BJC8_ORYME</name>
<feature type="transmembrane region" description="Helical" evidence="6">
    <location>
        <begin position="531"/>
        <end position="549"/>
    </location>
</feature>
<feature type="transmembrane region" description="Helical" evidence="6">
    <location>
        <begin position="230"/>
        <end position="251"/>
    </location>
</feature>
<evidence type="ECO:0000256" key="6">
    <source>
        <dbReference type="SAM" id="Phobius"/>
    </source>
</evidence>
<feature type="transmembrane region" description="Helical" evidence="6">
    <location>
        <begin position="380"/>
        <end position="406"/>
    </location>
</feature>
<evidence type="ECO:0000256" key="4">
    <source>
        <dbReference type="ARBA" id="ARBA00023180"/>
    </source>
</evidence>
<evidence type="ECO:0000256" key="5">
    <source>
        <dbReference type="ARBA" id="ARBA00023224"/>
    </source>
</evidence>
<evidence type="ECO:0000313" key="7">
    <source>
        <dbReference type="EMBL" id="KAF6714742.1"/>
    </source>
</evidence>
<feature type="transmembrane region" description="Helical" evidence="6">
    <location>
        <begin position="459"/>
        <end position="479"/>
    </location>
</feature>
<proteinExistence type="predicted"/>
<gene>
    <name evidence="7" type="ORF">FQA47_023414</name>
</gene>
<dbReference type="PANTHER" id="PTHR24232:SF41">
    <property type="entry name" value="LYSOPHOSPHATIDIC ACID RECEPTOR 4"/>
    <property type="match status" value="1"/>
</dbReference>
<comment type="subcellular location">
    <subcellularLocation>
        <location evidence="1">Membrane</location>
        <topology evidence="1">Multi-pass membrane protein</topology>
    </subcellularLocation>
</comment>
<feature type="transmembrane region" description="Helical" evidence="6">
    <location>
        <begin position="127"/>
        <end position="149"/>
    </location>
</feature>
<dbReference type="SUPFAM" id="SSF81321">
    <property type="entry name" value="Family A G protein-coupled receptor-like"/>
    <property type="match status" value="2"/>
</dbReference>
<feature type="transmembrane region" description="Helical" evidence="6">
    <location>
        <begin position="427"/>
        <end position="447"/>
    </location>
</feature>
<feature type="transmembrane region" description="Helical" evidence="6">
    <location>
        <begin position="347"/>
        <end position="368"/>
    </location>
</feature>
<keyword evidence="5" id="KW-0807">Transducer</keyword>
<evidence type="ECO:0000256" key="1">
    <source>
        <dbReference type="ARBA" id="ARBA00004141"/>
    </source>
</evidence>
<evidence type="ECO:0000313" key="8">
    <source>
        <dbReference type="Proteomes" id="UP000646548"/>
    </source>
</evidence>
<keyword evidence="2" id="KW-0297">G-protein coupled receptor</keyword>
<sequence>MQVNSSTIVQMSPPICSPNSSFFPVLFSCFNEEPSSILITTLTFTNFLLSFPVCVLIFWLGFRQWRNSCSAPEPTSHTDVFTNCMAAVDNSYTLGLLSYYYAVQVCHATLMTFVYYCFLYANCGQTFLHFLTCIERYLAVVHPITYMRLKNAQGVRVRNAAIACVFLLSFGMVGFGALLFPVFPTKLLLFALAFVVVIVCFCTVAVFCVLRRPGLGNDESKRRAFHTVAAITMALLLRFFGQCFSIIQLGLEEDYELNYCMTYFAGCWLCVPSGLVLPVLFLQRKGLMSFNMAVNSSLNAFLASAALCTDNFSLYPVIFRCSDEHRTSVILTTPLSAHQQPATHTDVFTYCMAAVDIGCMSGLVLYFLNLYVCKLMITLFAYYNLIFSFTAQTIFHVLTCVERYLAVVHPITYMRLKKAQWVRIRNVGIAGVFLVSFAMVGFGVQMFPMFPGDVMFCTMALVVVIVCYCTAAVFCVLRRPGLGSDESKRRAFHTVTAITAVMLIRLGGQYFSVTLLSSGENGELDYCVGFLSGYWLCLPSNLVLPVLFLQKRGILNQFSCRNLS</sequence>
<protein>
    <recommendedName>
        <fullName evidence="9">G-protein coupled receptors family 1 profile domain-containing protein</fullName>
    </recommendedName>
</protein>
<dbReference type="EMBL" id="WKFB01001208">
    <property type="protein sequence ID" value="KAF6714742.1"/>
    <property type="molecule type" value="Genomic_DNA"/>
</dbReference>
<keyword evidence="4" id="KW-0325">Glycoprotein</keyword>
<evidence type="ECO:0008006" key="9">
    <source>
        <dbReference type="Google" id="ProtNLM"/>
    </source>
</evidence>
<dbReference type="GO" id="GO:0070915">
    <property type="term" value="F:lysophosphatidic acid receptor activity"/>
    <property type="evidence" value="ECO:0007669"/>
    <property type="project" value="TreeGrafter"/>
</dbReference>
<dbReference type="GO" id="GO:0035025">
    <property type="term" value="P:positive regulation of Rho protein signal transduction"/>
    <property type="evidence" value="ECO:0007669"/>
    <property type="project" value="TreeGrafter"/>
</dbReference>